<proteinExistence type="predicted"/>
<evidence type="ECO:0000256" key="1">
    <source>
        <dbReference type="SAM" id="SignalP"/>
    </source>
</evidence>
<feature type="chain" id="PRO_5012136523" evidence="1">
    <location>
        <begin position="20"/>
        <end position="176"/>
    </location>
</feature>
<keyword evidence="3" id="KW-1185">Reference proteome</keyword>
<dbReference type="AlphaFoldDB" id="A0A1J1I729"/>
<feature type="signal peptide" evidence="1">
    <location>
        <begin position="1"/>
        <end position="19"/>
    </location>
</feature>
<evidence type="ECO:0000313" key="2">
    <source>
        <dbReference type="EMBL" id="CRK94225.1"/>
    </source>
</evidence>
<sequence>MKSILLKFCLILFLKFAKGKIYWSTVSFTSNQEYVSDFSVKIFNDTDGATKLNASGTQLKDLEKSAVTLAAKQTRDVFKINADSCKLNEDTFKNFLAHAIYADMKEKTNFRFSCPQRKGFFKLEGFVLPSTIPYLDKAFRNIVNGYFEFTFTIRGKPYGQKKLLMLIFVKLYGVVR</sequence>
<dbReference type="OrthoDB" id="8186735at2759"/>
<dbReference type="Pfam" id="PF06477">
    <property type="entry name" value="DUF1091"/>
    <property type="match status" value="1"/>
</dbReference>
<evidence type="ECO:0000313" key="3">
    <source>
        <dbReference type="Proteomes" id="UP000183832"/>
    </source>
</evidence>
<dbReference type="EMBL" id="CVRI01000038">
    <property type="protein sequence ID" value="CRK94225.1"/>
    <property type="molecule type" value="Genomic_DNA"/>
</dbReference>
<gene>
    <name evidence="2" type="ORF">CLUMA_CG007740</name>
</gene>
<keyword evidence="1" id="KW-0732">Signal</keyword>
<protein>
    <submittedName>
        <fullName evidence="2">CLUMA_CG007740, isoform A</fullName>
    </submittedName>
</protein>
<reference evidence="2 3" key="1">
    <citation type="submission" date="2015-04" db="EMBL/GenBank/DDBJ databases">
        <authorList>
            <person name="Syromyatnikov M.Y."/>
            <person name="Popov V.N."/>
        </authorList>
    </citation>
    <scope>NUCLEOTIDE SEQUENCE [LARGE SCALE GENOMIC DNA]</scope>
</reference>
<accession>A0A1J1I729</accession>
<name>A0A1J1I729_9DIPT</name>
<dbReference type="Proteomes" id="UP000183832">
    <property type="component" value="Unassembled WGS sequence"/>
</dbReference>
<dbReference type="InterPro" id="IPR010512">
    <property type="entry name" value="DUF1091"/>
</dbReference>
<organism evidence="2 3">
    <name type="scientific">Clunio marinus</name>
    <dbReference type="NCBI Taxonomy" id="568069"/>
    <lineage>
        <taxon>Eukaryota</taxon>
        <taxon>Metazoa</taxon>
        <taxon>Ecdysozoa</taxon>
        <taxon>Arthropoda</taxon>
        <taxon>Hexapoda</taxon>
        <taxon>Insecta</taxon>
        <taxon>Pterygota</taxon>
        <taxon>Neoptera</taxon>
        <taxon>Endopterygota</taxon>
        <taxon>Diptera</taxon>
        <taxon>Nematocera</taxon>
        <taxon>Chironomoidea</taxon>
        <taxon>Chironomidae</taxon>
        <taxon>Clunio</taxon>
    </lineage>
</organism>